<feature type="transmembrane region" description="Helical" evidence="6">
    <location>
        <begin position="87"/>
        <end position="107"/>
    </location>
</feature>
<dbReference type="Pfam" id="PF03649">
    <property type="entry name" value="UPF0014"/>
    <property type="match status" value="1"/>
</dbReference>
<keyword evidence="3 6" id="KW-0812">Transmembrane</keyword>
<dbReference type="PANTHER" id="PTHR30028:SF0">
    <property type="entry name" value="PROTEIN ALUMINUM SENSITIVE 3"/>
    <property type="match status" value="1"/>
</dbReference>
<feature type="transmembrane region" description="Helical" evidence="6">
    <location>
        <begin position="6"/>
        <end position="22"/>
    </location>
</feature>
<proteinExistence type="inferred from homology"/>
<keyword evidence="4 6" id="KW-1133">Transmembrane helix</keyword>
<protein>
    <submittedName>
        <fullName evidence="7">Iron export ABC transporter permease subunit FetB</fullName>
    </submittedName>
</protein>
<feature type="transmembrane region" description="Helical" evidence="6">
    <location>
        <begin position="59"/>
        <end position="75"/>
    </location>
</feature>
<keyword evidence="5 6" id="KW-0472">Membrane</keyword>
<comment type="subcellular location">
    <subcellularLocation>
        <location evidence="1">Membrane</location>
        <topology evidence="1">Multi-pass membrane protein</topology>
    </subcellularLocation>
</comment>
<evidence type="ECO:0000256" key="2">
    <source>
        <dbReference type="ARBA" id="ARBA00005268"/>
    </source>
</evidence>
<gene>
    <name evidence="7" type="primary">fetB</name>
    <name evidence="7" type="ORF">K5V21_01620</name>
</gene>
<evidence type="ECO:0000256" key="5">
    <source>
        <dbReference type="ARBA" id="ARBA00023136"/>
    </source>
</evidence>
<evidence type="ECO:0000313" key="7">
    <source>
        <dbReference type="EMBL" id="MBY0754145.1"/>
    </source>
</evidence>
<organism evidence="7 8">
    <name type="scientific">Clostridium sardiniense</name>
    <name type="common">Clostridium absonum</name>
    <dbReference type="NCBI Taxonomy" id="29369"/>
    <lineage>
        <taxon>Bacteria</taxon>
        <taxon>Bacillati</taxon>
        <taxon>Bacillota</taxon>
        <taxon>Clostridia</taxon>
        <taxon>Eubacteriales</taxon>
        <taxon>Clostridiaceae</taxon>
        <taxon>Clostridium</taxon>
    </lineage>
</organism>
<reference evidence="7 8" key="1">
    <citation type="journal article" date="2021" name="Cell Host Microbe">
        <title>in vivo commensal control of Clostridioides difficile virulence.</title>
        <authorList>
            <person name="Girinathan B.P."/>
            <person name="Dibenedetto N."/>
            <person name="Worley J.N."/>
            <person name="Peltier J."/>
            <person name="Arrieta-Ortiz M.L."/>
            <person name="Rupa Christinal Immanuel S."/>
            <person name="Lavin R."/>
            <person name="Delaney M.L."/>
            <person name="Cummins C."/>
            <person name="Hoffmann M."/>
            <person name="Luo Y."/>
            <person name="Gonzalez-Escalona N."/>
            <person name="Allard M."/>
            <person name="Onderdonk A.B."/>
            <person name="Gerber G.K."/>
            <person name="Sonenshein A.L."/>
            <person name="Baliga N."/>
            <person name="Dupuy B."/>
            <person name="Bry L."/>
        </authorList>
    </citation>
    <scope>NUCLEOTIDE SEQUENCE [LARGE SCALE GENOMIC DNA]</scope>
    <source>
        <strain evidence="7 8">DSM 599</strain>
    </source>
</reference>
<feature type="transmembrane region" description="Helical" evidence="6">
    <location>
        <begin position="34"/>
        <end position="53"/>
    </location>
</feature>
<name>A0ABS7KTP7_CLOSR</name>
<evidence type="ECO:0000313" key="8">
    <source>
        <dbReference type="Proteomes" id="UP001299068"/>
    </source>
</evidence>
<sequence length="254" mass="27918">MSTEALIFSSILVVIPIFISYKDKLNIGKDIIVSVARAIIQLIIVGYLLNFIFGLENPIYTIMLILVMIFIAALNTKKKGDSIENQIVISFVSILIGTSITMTILILSNAIKFKASDVIPVAGMIISNSMVAIILSYRNLNTSFKERKEAVEVKLSLGADIKEASRDIIRESIKLSIMPTIDSAKTLGIVSLPGMMTGLILGGTSPIVAVKFQIMVTFMILSSASISTMISTYLTYKTFFNKRKQLKDSSKYIL</sequence>
<dbReference type="Proteomes" id="UP001299068">
    <property type="component" value="Unassembled WGS sequence"/>
</dbReference>
<dbReference type="RefSeq" id="WP_221858565.1">
    <property type="nucleotide sequence ID" value="NZ_JAIKTU010000001.1"/>
</dbReference>
<dbReference type="EMBL" id="JAIKTU010000001">
    <property type="protein sequence ID" value="MBY0754145.1"/>
    <property type="molecule type" value="Genomic_DNA"/>
</dbReference>
<dbReference type="InterPro" id="IPR005226">
    <property type="entry name" value="UPF0014_fam"/>
</dbReference>
<accession>A0ABS7KTP7</accession>
<evidence type="ECO:0000256" key="3">
    <source>
        <dbReference type="ARBA" id="ARBA00022692"/>
    </source>
</evidence>
<feature type="transmembrane region" description="Helical" evidence="6">
    <location>
        <begin position="119"/>
        <end position="137"/>
    </location>
</feature>
<feature type="transmembrane region" description="Helical" evidence="6">
    <location>
        <begin position="214"/>
        <end position="236"/>
    </location>
</feature>
<evidence type="ECO:0000256" key="4">
    <source>
        <dbReference type="ARBA" id="ARBA00022989"/>
    </source>
</evidence>
<comment type="similarity">
    <text evidence="2">Belongs to the UPF0014 family.</text>
</comment>
<evidence type="ECO:0000256" key="6">
    <source>
        <dbReference type="SAM" id="Phobius"/>
    </source>
</evidence>
<feature type="transmembrane region" description="Helical" evidence="6">
    <location>
        <begin position="187"/>
        <end position="208"/>
    </location>
</feature>
<keyword evidence="8" id="KW-1185">Reference proteome</keyword>
<dbReference type="PANTHER" id="PTHR30028">
    <property type="entry name" value="UPF0014 INNER MEMBRANE PROTEIN YBBM-RELATED"/>
    <property type="match status" value="1"/>
</dbReference>
<evidence type="ECO:0000256" key="1">
    <source>
        <dbReference type="ARBA" id="ARBA00004141"/>
    </source>
</evidence>
<comment type="caution">
    <text evidence="7">The sequence shown here is derived from an EMBL/GenBank/DDBJ whole genome shotgun (WGS) entry which is preliminary data.</text>
</comment>